<proteinExistence type="inferred from homology"/>
<dbReference type="PANTHER" id="PTHR10543">
    <property type="entry name" value="BETA-CAROTENE DIOXYGENASE"/>
    <property type="match status" value="1"/>
</dbReference>
<dbReference type="GO" id="GO:0046872">
    <property type="term" value="F:metal ion binding"/>
    <property type="evidence" value="ECO:0007669"/>
    <property type="project" value="UniProtKB-KW"/>
</dbReference>
<dbReference type="GO" id="GO:0016121">
    <property type="term" value="P:carotene catabolic process"/>
    <property type="evidence" value="ECO:0007669"/>
    <property type="project" value="TreeGrafter"/>
</dbReference>
<comment type="similarity">
    <text evidence="2">Belongs to the carotenoid oxygenase family.</text>
</comment>
<keyword evidence="6 7" id="KW-0408">Iron</keyword>
<protein>
    <recommendedName>
        <fullName evidence="8">Carboxylesterase type B domain-containing protein</fullName>
    </recommendedName>
</protein>
<feature type="domain" description="Carboxylesterase type B" evidence="8">
    <location>
        <begin position="7"/>
        <end position="236"/>
    </location>
</feature>
<dbReference type="InterPro" id="IPR019826">
    <property type="entry name" value="Carboxylesterase_B_AS"/>
</dbReference>
<sequence length="1047" mass="117757">MTDSPVTLQTSSSTVQGIQDERFGRPVWHFRGIPYGRIPERFHKPQYVALPKELDATQFGPQCPQPPVDVGHLLRLPRNITSPTIEEDEFNCLNLNISRPKSADVKDKGLLPVLVWIHAPGGSQCVTFASAASPVCDPTRFVAESVDSDKPIIIVTFNYRLNIFAFGDGEGERNLALQDQRLALQWVANNIRDFGGDPEKITLAGESAGAVYVHAHVISKTAPKCVHQAILASGSLHLSPPQPLAVSQGLLDRIKTDLKARGDTIRSGSADSLVQALINCGVTSMWLQEEPDLDGWENRAERVDGLMISDMEYESAIWRSGVDLLKTEEILEITCDCSQDAFRLEELYHIYPERPISSRLGVLDIINDTRFALPALEISERWRRNSKRIYQYIIDEANPWQASSRAHHAVDLIFLFGGIDLSFNSGADRVGKEMRQAWLTFMYGGSPWSESSIQAFGPYGAVEELDMQKYKHIQLCITTPLGNSLLFAIMAAPISSPQPVPSSDTDVGYVDGKRVGDTIKYPDTPFFRGPLQPSRLECDVVELEISGNLPKDINGTFFRVQPDPRFPPVYEEDVNFSGDGMVSAIQFRNGHVDFKQRYVRTDRFNAEDKHRKAMFGRYRNPYTDNEMVKGIIRTVSNTNVYFWRGTLLASKEDGPPFAMDPVTLETLGRYDFEGQMKAPCFTAHPKMDPDTGEMVAFAYEAGGNGHDASCDIAVWTFEPEHGKLTHERWYKAPFCGMIHDAALTKNYLILPMTPLKCELDRLKKGGNHWAWDPKEDQYYGIVPRKGDEDIIWLRADNGFHGHVVGAYEDENGHIVCDLTVADGNVFFWWPPDEAAAGPHSMQAKARQKLISDTFRWVFDPKSKTNTRVTPFKKYGTNGEFSKQDERFLTKPYNHFWQLQMDPTRPYDIQRCGPPAGGLWNVLGHYNWETGIKDVYFAGPTCTFQEPVFIPREGSKGEGDGYLVAILNHLDVQRNDILVFDALNLSQGPLAVVHLPLRLRMGLHGNFVDQREIEEWEKRRSKNGDVGSVKIAIEPLPWQVAEAGAEKQ</sequence>
<comment type="similarity">
    <text evidence="1">Belongs to the type-B carboxylesterase/lipase family.</text>
</comment>
<evidence type="ECO:0000256" key="4">
    <source>
        <dbReference type="ARBA" id="ARBA00022801"/>
    </source>
</evidence>
<dbReference type="InterPro" id="IPR029058">
    <property type="entry name" value="AB_hydrolase_fold"/>
</dbReference>
<comment type="caution">
    <text evidence="9">The sequence shown here is derived from an EMBL/GenBank/DDBJ whole genome shotgun (WGS) entry which is preliminary data.</text>
</comment>
<feature type="binding site" evidence="7">
    <location>
        <position position="684"/>
    </location>
    <ligand>
        <name>Fe cation</name>
        <dbReference type="ChEBI" id="CHEBI:24875"/>
        <note>catalytic</note>
    </ligand>
</feature>
<feature type="binding site" evidence="7">
    <location>
        <position position="739"/>
    </location>
    <ligand>
        <name>Fe cation</name>
        <dbReference type="ChEBI" id="CHEBI:24875"/>
        <note>catalytic</note>
    </ligand>
</feature>
<dbReference type="Proteomes" id="UP000287124">
    <property type="component" value="Unassembled WGS sequence"/>
</dbReference>
<comment type="cofactor">
    <cofactor evidence="7">
        <name>Fe(2+)</name>
        <dbReference type="ChEBI" id="CHEBI:29033"/>
    </cofactor>
    <text evidence="7">Binds 1 Fe(2+) ion per subunit.</text>
</comment>
<dbReference type="InterPro" id="IPR002018">
    <property type="entry name" value="CarbesteraseB"/>
</dbReference>
<feature type="binding site" evidence="7">
    <location>
        <position position="802"/>
    </location>
    <ligand>
        <name>Fe cation</name>
        <dbReference type="ChEBI" id="CHEBI:24875"/>
        <note>catalytic</note>
    </ligand>
</feature>
<name>A0A430LAJ4_9HYPO</name>
<dbReference type="PROSITE" id="PS00122">
    <property type="entry name" value="CARBOXYLESTERASE_B_1"/>
    <property type="match status" value="1"/>
</dbReference>
<evidence type="ECO:0000256" key="3">
    <source>
        <dbReference type="ARBA" id="ARBA00022723"/>
    </source>
</evidence>
<keyword evidence="3 7" id="KW-0479">Metal-binding</keyword>
<keyword evidence="10" id="KW-1185">Reference proteome</keyword>
<organism evidence="9 10">
    <name type="scientific">Fusarium euwallaceae</name>
    <dbReference type="NCBI Taxonomy" id="1147111"/>
    <lineage>
        <taxon>Eukaryota</taxon>
        <taxon>Fungi</taxon>
        <taxon>Dikarya</taxon>
        <taxon>Ascomycota</taxon>
        <taxon>Pezizomycotina</taxon>
        <taxon>Sordariomycetes</taxon>
        <taxon>Hypocreomycetidae</taxon>
        <taxon>Hypocreales</taxon>
        <taxon>Nectriaceae</taxon>
        <taxon>Fusarium</taxon>
        <taxon>Fusarium solani species complex</taxon>
    </lineage>
</organism>
<evidence type="ECO:0000256" key="2">
    <source>
        <dbReference type="ARBA" id="ARBA00006787"/>
    </source>
</evidence>
<gene>
    <name evidence="9" type="ORF">BHE90_012805</name>
</gene>
<reference evidence="9 10" key="1">
    <citation type="submission" date="2017-06" db="EMBL/GenBank/DDBJ databases">
        <title>Comparative genomic analysis of Ambrosia Fusariam Clade fungi.</title>
        <authorList>
            <person name="Stajich J.E."/>
            <person name="Carrillo J."/>
            <person name="Kijimoto T."/>
            <person name="Eskalen A."/>
            <person name="O'Donnell K."/>
            <person name="Kasson M."/>
        </authorList>
    </citation>
    <scope>NUCLEOTIDE SEQUENCE [LARGE SCALE GENOMIC DNA]</scope>
    <source>
        <strain evidence="9 10">UCR1854</strain>
    </source>
</reference>
<dbReference type="InterPro" id="IPR004294">
    <property type="entry name" value="Carotenoid_Oase"/>
</dbReference>
<evidence type="ECO:0000256" key="6">
    <source>
        <dbReference type="ARBA" id="ARBA00023004"/>
    </source>
</evidence>
<dbReference type="GO" id="GO:0016787">
    <property type="term" value="F:hydrolase activity"/>
    <property type="evidence" value="ECO:0007669"/>
    <property type="project" value="UniProtKB-KW"/>
</dbReference>
<dbReference type="Gene3D" id="3.40.50.1820">
    <property type="entry name" value="alpha/beta hydrolase"/>
    <property type="match status" value="1"/>
</dbReference>
<feature type="binding site" evidence="7">
    <location>
        <position position="1003"/>
    </location>
    <ligand>
        <name>Fe cation</name>
        <dbReference type="ChEBI" id="CHEBI:24875"/>
        <note>catalytic</note>
    </ligand>
</feature>
<dbReference type="GO" id="GO:0010436">
    <property type="term" value="F:carotenoid dioxygenase activity"/>
    <property type="evidence" value="ECO:0007669"/>
    <property type="project" value="TreeGrafter"/>
</dbReference>
<accession>A0A430LAJ4</accession>
<evidence type="ECO:0000313" key="10">
    <source>
        <dbReference type="Proteomes" id="UP000287124"/>
    </source>
</evidence>
<dbReference type="EMBL" id="MIKF01000295">
    <property type="protein sequence ID" value="RTE72772.1"/>
    <property type="molecule type" value="Genomic_DNA"/>
</dbReference>
<dbReference type="Pfam" id="PF03055">
    <property type="entry name" value="RPE65"/>
    <property type="match status" value="1"/>
</dbReference>
<keyword evidence="5" id="KW-0560">Oxidoreductase</keyword>
<evidence type="ECO:0000256" key="5">
    <source>
        <dbReference type="ARBA" id="ARBA00023002"/>
    </source>
</evidence>
<dbReference type="PANTHER" id="PTHR10543:SF89">
    <property type="entry name" value="CAROTENOID 9,10(9',10')-CLEAVAGE DIOXYGENASE 1"/>
    <property type="match status" value="1"/>
</dbReference>
<evidence type="ECO:0000256" key="1">
    <source>
        <dbReference type="ARBA" id="ARBA00005964"/>
    </source>
</evidence>
<keyword evidence="4" id="KW-0378">Hydrolase</keyword>
<evidence type="ECO:0000256" key="7">
    <source>
        <dbReference type="PIRSR" id="PIRSR604294-1"/>
    </source>
</evidence>
<dbReference type="Pfam" id="PF00135">
    <property type="entry name" value="COesterase"/>
    <property type="match status" value="1"/>
</dbReference>
<evidence type="ECO:0000313" key="9">
    <source>
        <dbReference type="EMBL" id="RTE72772.1"/>
    </source>
</evidence>
<dbReference type="SUPFAM" id="SSF53474">
    <property type="entry name" value="alpha/beta-Hydrolases"/>
    <property type="match status" value="1"/>
</dbReference>
<evidence type="ECO:0000259" key="8">
    <source>
        <dbReference type="Pfam" id="PF00135"/>
    </source>
</evidence>
<dbReference type="AlphaFoldDB" id="A0A430LAJ4"/>